<evidence type="ECO:0000313" key="5">
    <source>
        <dbReference type="Proteomes" id="UP000270616"/>
    </source>
</evidence>
<dbReference type="InterPro" id="IPR059026">
    <property type="entry name" value="LpqB_N"/>
</dbReference>
<gene>
    <name evidence="4" type="ORF">EDL96_09070</name>
</gene>
<protein>
    <recommendedName>
        <fullName evidence="3">GerMN domain-containing protein</fullName>
    </recommendedName>
</protein>
<dbReference type="PROSITE" id="PS51257">
    <property type="entry name" value="PROKAR_LIPOPROTEIN"/>
    <property type="match status" value="1"/>
</dbReference>
<dbReference type="Pfam" id="PF10647">
    <property type="entry name" value="Gmad1"/>
    <property type="match status" value="1"/>
</dbReference>
<evidence type="ECO:0000256" key="2">
    <source>
        <dbReference type="SAM" id="SignalP"/>
    </source>
</evidence>
<proteinExistence type="predicted"/>
<keyword evidence="2" id="KW-0732">Signal</keyword>
<feature type="region of interest" description="Disordered" evidence="1">
    <location>
        <begin position="34"/>
        <end position="60"/>
    </location>
</feature>
<dbReference type="EMBL" id="RKMF01000011">
    <property type="protein sequence ID" value="ROZ62619.1"/>
    <property type="molecule type" value="Genomic_DNA"/>
</dbReference>
<dbReference type="Proteomes" id="UP000270616">
    <property type="component" value="Unassembled WGS sequence"/>
</dbReference>
<name>A0A3N4A2L0_9MICC</name>
<dbReference type="Pfam" id="PF10646">
    <property type="entry name" value="Germane"/>
    <property type="match status" value="1"/>
</dbReference>
<feature type="domain" description="GerMN" evidence="3">
    <location>
        <begin position="208"/>
        <end position="299"/>
    </location>
</feature>
<dbReference type="SUPFAM" id="SSF69322">
    <property type="entry name" value="Tricorn protease domain 2"/>
    <property type="match status" value="1"/>
</dbReference>
<feature type="signal peptide" evidence="2">
    <location>
        <begin position="1"/>
        <end position="38"/>
    </location>
</feature>
<sequence length="572" mass="60475">MRRTHRFSLHRWPLAVTVTGALLLSGCASIPTSGPVHQADPPVSSTPDASTEPAVAGPEADMTPEEVVQGFLAAGQGQDDDYAVARQYLTTDLAETWSPYERTVVFSGAAGIQEGLEENQVRVSVDERATIDDHGVMKRREAGSSEEMDVELTEVDGQWRISSVPDGVLVPASNLDDLYQPHNLYFLGKDGKTVVPDPRWFPDRQGVSTSIIRALLNGPAPYLEGSVDSAFPEGTELAGPSVPVQDGTAEVSLDVPDYSAVDVVGNRNMYSQVSLTLLALGNVENVNLSAGGGEADLGADDQSPLSPDPVTVPSRQIGLDGDRLVYLQGGQTQAVDSVSDALVGQAPQNPAMNADMTEFAALVDDGSTLVTFTDAEPEAVERFTGEDLSAPSMDPNGWVWVGTGDGQVRAADSGTAGTQAEDVDAPWLDGRAVRSLKISRDGSRALIVVSDGESAQVLISGVQRDDDGRPQSLNTPYLVDSGEGDLMMGDAAWISETQFVATSVTDGGTAPRLYDISGRYRELPYVDDGVTNVAGGNGEREIFVESGDELRLLTGESWSPQSDQIASTAFAG</sequence>
<comment type="caution">
    <text evidence="4">The sequence shown here is derived from an EMBL/GenBank/DDBJ whole genome shotgun (WGS) entry which is preliminary data.</text>
</comment>
<dbReference type="AlphaFoldDB" id="A0A3N4A2L0"/>
<evidence type="ECO:0000313" key="4">
    <source>
        <dbReference type="EMBL" id="ROZ62619.1"/>
    </source>
</evidence>
<dbReference type="SMART" id="SM00909">
    <property type="entry name" value="Germane"/>
    <property type="match status" value="1"/>
</dbReference>
<evidence type="ECO:0000259" key="3">
    <source>
        <dbReference type="SMART" id="SM00909"/>
    </source>
</evidence>
<dbReference type="Pfam" id="PF25976">
    <property type="entry name" value="LpqB_N"/>
    <property type="match status" value="1"/>
</dbReference>
<dbReference type="RefSeq" id="WP_123825479.1">
    <property type="nucleotide sequence ID" value="NZ_RKMF01000011.1"/>
</dbReference>
<feature type="chain" id="PRO_5039137957" description="GerMN domain-containing protein" evidence="2">
    <location>
        <begin position="39"/>
        <end position="572"/>
    </location>
</feature>
<dbReference type="OrthoDB" id="3226781at2"/>
<evidence type="ECO:0000256" key="1">
    <source>
        <dbReference type="SAM" id="MobiDB-lite"/>
    </source>
</evidence>
<dbReference type="InterPro" id="IPR019606">
    <property type="entry name" value="GerMN"/>
</dbReference>
<dbReference type="InterPro" id="IPR018910">
    <property type="entry name" value="LpqB_C"/>
</dbReference>
<reference evidence="4 5" key="1">
    <citation type="submission" date="2018-10" db="EMBL/GenBank/DDBJ databases">
        <title>Kocuria sp. M5W7-7, whole genome shotgun sequence.</title>
        <authorList>
            <person name="Tuo L."/>
        </authorList>
    </citation>
    <scope>NUCLEOTIDE SEQUENCE [LARGE SCALE GENOMIC DNA]</scope>
    <source>
        <strain evidence="4 5">M5W7-7</strain>
    </source>
</reference>
<organism evidence="4 5">
    <name type="scientific">Kocuria soli</name>
    <dbReference type="NCBI Taxonomy" id="2485125"/>
    <lineage>
        <taxon>Bacteria</taxon>
        <taxon>Bacillati</taxon>
        <taxon>Actinomycetota</taxon>
        <taxon>Actinomycetes</taxon>
        <taxon>Micrococcales</taxon>
        <taxon>Micrococcaceae</taxon>
        <taxon>Kocuria</taxon>
    </lineage>
</organism>
<keyword evidence="5" id="KW-1185">Reference proteome</keyword>
<accession>A0A3N4A2L0</accession>